<organism evidence="5 6">
    <name type="scientific">Ruminococcus flavefaciens 007c</name>
    <dbReference type="NCBI Taxonomy" id="1341157"/>
    <lineage>
        <taxon>Bacteria</taxon>
        <taxon>Bacillati</taxon>
        <taxon>Bacillota</taxon>
        <taxon>Clostridia</taxon>
        <taxon>Eubacteriales</taxon>
        <taxon>Oscillospiraceae</taxon>
        <taxon>Ruminococcus</taxon>
    </lineage>
</organism>
<dbReference type="AlphaFoldDB" id="W7V080"/>
<dbReference type="eggNOG" id="COG0030">
    <property type="taxonomic scope" value="Bacteria"/>
</dbReference>
<dbReference type="OrthoDB" id="9797252at2"/>
<keyword evidence="6" id="KW-1185">Reference proteome</keyword>
<dbReference type="PANTHER" id="PTHR44942">
    <property type="entry name" value="METHYLTRANSF_11 DOMAIN-CONTAINING PROTEIN"/>
    <property type="match status" value="1"/>
</dbReference>
<dbReference type="EMBL" id="ATAX01000015">
    <property type="protein sequence ID" value="EWM54455.1"/>
    <property type="molecule type" value="Genomic_DNA"/>
</dbReference>
<sequence length="265" mass="30772">MVKNEELSHTFDSASKEYDKMRPGYPDELYRKIFSYINIDENSCAAEVGSGSGQATKPILDTGCKLTAVEYGVNMSVLLKEKFGEYPGFNVITGKFEDIVFHENSYDFVFSATAFHWIPEQKGYTKVYSMLRHGGAFARFANHPFISRNNTALAKEIEDIYDKYYYSYYKKQRSTVTEYTQEQSEMIALIAEKYSFSDIRYHIFRRERVFSANEYICLLGTYSDHIAIEKEVRNEFFSRIEEAIKRHGGTITIDDTIDLQLARKQ</sequence>
<dbReference type="Pfam" id="PF08241">
    <property type="entry name" value="Methyltransf_11"/>
    <property type="match status" value="1"/>
</dbReference>
<evidence type="ECO:0000313" key="5">
    <source>
        <dbReference type="EMBL" id="EWM54455.1"/>
    </source>
</evidence>
<accession>W7V080</accession>
<evidence type="ECO:0000256" key="3">
    <source>
        <dbReference type="ARBA" id="ARBA00022679"/>
    </source>
</evidence>
<evidence type="ECO:0000256" key="2">
    <source>
        <dbReference type="ARBA" id="ARBA00022603"/>
    </source>
</evidence>
<keyword evidence="3" id="KW-0808">Transferase</keyword>
<dbReference type="InterPro" id="IPR013216">
    <property type="entry name" value="Methyltransf_11"/>
</dbReference>
<dbReference type="PATRIC" id="fig|1341157.4.peg.827"/>
<dbReference type="SUPFAM" id="SSF53335">
    <property type="entry name" value="S-adenosyl-L-methionine-dependent methyltransferases"/>
    <property type="match status" value="1"/>
</dbReference>
<evidence type="ECO:0000259" key="4">
    <source>
        <dbReference type="Pfam" id="PF08241"/>
    </source>
</evidence>
<reference evidence="5 6" key="1">
    <citation type="journal article" date="2014" name="PLoS ONE">
        <title>Rumen cellulosomics: divergent fiber-degrading strategies revealed by comparative genome-wide analysis of six ruminococcal strains.</title>
        <authorList>
            <person name="Dassa B."/>
            <person name="Borovok I."/>
            <person name="Ruimy-Israeli V."/>
            <person name="Lamed R."/>
            <person name="Flint H.J."/>
            <person name="Duncan S.H."/>
            <person name="Henrissat B."/>
            <person name="Coutinho P."/>
            <person name="Morrison M."/>
            <person name="Mosoni P."/>
            <person name="Yeoman C.J."/>
            <person name="White B.A."/>
            <person name="Bayer E.A."/>
        </authorList>
    </citation>
    <scope>NUCLEOTIDE SEQUENCE [LARGE SCALE GENOMIC DNA]</scope>
    <source>
        <strain evidence="5 6">007c</strain>
    </source>
</reference>
<name>W7V080_RUMFL</name>
<dbReference type="Proteomes" id="UP000019365">
    <property type="component" value="Unassembled WGS sequence"/>
</dbReference>
<comment type="caution">
    <text evidence="5">The sequence shown here is derived from an EMBL/GenBank/DDBJ whole genome shotgun (WGS) entry which is preliminary data.</text>
</comment>
<dbReference type="PANTHER" id="PTHR44942:SF4">
    <property type="entry name" value="METHYLTRANSFERASE TYPE 11 DOMAIN-CONTAINING PROTEIN"/>
    <property type="match status" value="1"/>
</dbReference>
<dbReference type="InterPro" id="IPR029063">
    <property type="entry name" value="SAM-dependent_MTases_sf"/>
</dbReference>
<feature type="domain" description="Methyltransferase type 11" evidence="4">
    <location>
        <begin position="47"/>
        <end position="137"/>
    </location>
</feature>
<evidence type="ECO:0000256" key="1">
    <source>
        <dbReference type="ARBA" id="ARBA00008361"/>
    </source>
</evidence>
<dbReference type="Gene3D" id="3.40.50.150">
    <property type="entry name" value="Vaccinia Virus protein VP39"/>
    <property type="match status" value="1"/>
</dbReference>
<dbReference type="GO" id="GO:0032259">
    <property type="term" value="P:methylation"/>
    <property type="evidence" value="ECO:0007669"/>
    <property type="project" value="UniProtKB-KW"/>
</dbReference>
<proteinExistence type="inferred from homology"/>
<keyword evidence="2" id="KW-0489">Methyltransferase</keyword>
<protein>
    <recommendedName>
        <fullName evidence="4">Methyltransferase type 11 domain-containing protein</fullName>
    </recommendedName>
</protein>
<dbReference type="GO" id="GO:0008757">
    <property type="term" value="F:S-adenosylmethionine-dependent methyltransferase activity"/>
    <property type="evidence" value="ECO:0007669"/>
    <property type="project" value="InterPro"/>
</dbReference>
<evidence type="ECO:0000313" key="6">
    <source>
        <dbReference type="Proteomes" id="UP000019365"/>
    </source>
</evidence>
<dbReference type="CDD" id="cd02440">
    <property type="entry name" value="AdoMet_MTases"/>
    <property type="match status" value="1"/>
</dbReference>
<dbReference type="RefSeq" id="WP_037297491.1">
    <property type="nucleotide sequence ID" value="NZ_ATAX01000015.1"/>
</dbReference>
<gene>
    <name evidence="5" type="ORF">RF007C_01540</name>
</gene>
<dbReference type="InterPro" id="IPR051052">
    <property type="entry name" value="Diverse_substrate_MTase"/>
</dbReference>
<comment type="similarity">
    <text evidence="1">Belongs to the methyltransferase superfamily.</text>
</comment>